<keyword evidence="1" id="KW-0472">Membrane</keyword>
<evidence type="ECO:0000313" key="3">
    <source>
        <dbReference type="Proteomes" id="UP000533900"/>
    </source>
</evidence>
<feature type="transmembrane region" description="Helical" evidence="1">
    <location>
        <begin position="6"/>
        <end position="24"/>
    </location>
</feature>
<sequence length="233" mass="27054">MKKLSLINFILLVCILFYLIYNQTKKQATHFKKLTAERIDVVGENGNKFIVLSNPKNQALATTNGKLTNPESTERNTPGLIFFNSEGDEVGGLVFDKDEEGTYQMLTFDQNKNDQIMVLRKDEYEENGQWFRQYGLEISERSEKPYIEIIKEYNFINKLEDSVKRAHEFNKFWSNPEHLAPKRLFLGRLENLNTGLFLLDKENNIKLSIYVDSDGKPVLQYVDSLGNNKNLLK</sequence>
<name>A0A842IRD7_9FLAO</name>
<gene>
    <name evidence="2" type="ORF">H7F21_09985</name>
</gene>
<comment type="caution">
    <text evidence="2">The sequence shown here is derived from an EMBL/GenBank/DDBJ whole genome shotgun (WGS) entry which is preliminary data.</text>
</comment>
<keyword evidence="1" id="KW-0812">Transmembrane</keyword>
<evidence type="ECO:0000313" key="2">
    <source>
        <dbReference type="EMBL" id="MBC2845421.1"/>
    </source>
</evidence>
<proteinExistence type="predicted"/>
<keyword evidence="1" id="KW-1133">Transmembrane helix</keyword>
<protein>
    <submittedName>
        <fullName evidence="2">Uncharacterized protein</fullName>
    </submittedName>
</protein>
<evidence type="ECO:0000256" key="1">
    <source>
        <dbReference type="SAM" id="Phobius"/>
    </source>
</evidence>
<dbReference type="EMBL" id="JACLCP010000002">
    <property type="protein sequence ID" value="MBC2845421.1"/>
    <property type="molecule type" value="Genomic_DNA"/>
</dbReference>
<organism evidence="2 3">
    <name type="scientific">Winogradskyella flava</name>
    <dbReference type="NCBI Taxonomy" id="1884876"/>
    <lineage>
        <taxon>Bacteria</taxon>
        <taxon>Pseudomonadati</taxon>
        <taxon>Bacteroidota</taxon>
        <taxon>Flavobacteriia</taxon>
        <taxon>Flavobacteriales</taxon>
        <taxon>Flavobacteriaceae</taxon>
        <taxon>Winogradskyella</taxon>
    </lineage>
</organism>
<dbReference type="AlphaFoldDB" id="A0A842IRD7"/>
<accession>A0A842IRD7</accession>
<reference evidence="2" key="1">
    <citation type="submission" date="2020-08" db="EMBL/GenBank/DDBJ databases">
        <title>Winogradskyella ouciana sp. nov., isolated from the hadal seawater of the Mariana Trench.</title>
        <authorList>
            <person name="He X."/>
        </authorList>
    </citation>
    <scope>NUCLEOTIDE SEQUENCE [LARGE SCALE GENOMIC DNA]</scope>
    <source>
        <strain evidence="2">KCTC 52348</strain>
    </source>
</reference>
<keyword evidence="3" id="KW-1185">Reference proteome</keyword>
<dbReference type="RefSeq" id="WP_185789121.1">
    <property type="nucleotide sequence ID" value="NZ_JACLCP010000002.1"/>
</dbReference>
<dbReference type="Proteomes" id="UP000533900">
    <property type="component" value="Unassembled WGS sequence"/>
</dbReference>